<evidence type="ECO:0000256" key="1">
    <source>
        <dbReference type="ARBA" id="ARBA00004752"/>
    </source>
</evidence>
<dbReference type="Gene3D" id="3.10.20.800">
    <property type="match status" value="1"/>
</dbReference>
<keyword evidence="3 6" id="KW-0133">Cell shape</keyword>
<evidence type="ECO:0000256" key="3">
    <source>
        <dbReference type="ARBA" id="ARBA00022960"/>
    </source>
</evidence>
<dbReference type="GO" id="GO:0016740">
    <property type="term" value="F:transferase activity"/>
    <property type="evidence" value="ECO:0007669"/>
    <property type="project" value="UniProtKB-KW"/>
</dbReference>
<dbReference type="InterPro" id="IPR038063">
    <property type="entry name" value="Transpep_catalytic_dom"/>
</dbReference>
<evidence type="ECO:0000256" key="4">
    <source>
        <dbReference type="ARBA" id="ARBA00022984"/>
    </source>
</evidence>
<dbReference type="Proteomes" id="UP000095787">
    <property type="component" value="Unassembled WGS sequence"/>
</dbReference>
<evidence type="ECO:0000256" key="7">
    <source>
        <dbReference type="SAM" id="MobiDB-lite"/>
    </source>
</evidence>
<evidence type="ECO:0000256" key="2">
    <source>
        <dbReference type="ARBA" id="ARBA00022679"/>
    </source>
</evidence>
<dbReference type="GO" id="GO:0008360">
    <property type="term" value="P:regulation of cell shape"/>
    <property type="evidence" value="ECO:0007669"/>
    <property type="project" value="UniProtKB-UniRule"/>
</dbReference>
<dbReference type="InterPro" id="IPR038054">
    <property type="entry name" value="LD_TPept-like_central_sf"/>
</dbReference>
<protein>
    <submittedName>
        <fullName evidence="10">Uncharacterized vancomycin resistance protein</fullName>
    </submittedName>
</protein>
<gene>
    <name evidence="10" type="ORF">ERS852456_02067</name>
</gene>
<dbReference type="AlphaFoldDB" id="A0A174DRN6"/>
<comment type="pathway">
    <text evidence="1 6">Cell wall biogenesis; peptidoglycan biosynthesis.</text>
</comment>
<keyword evidence="2" id="KW-0808">Transferase</keyword>
<dbReference type="InterPro" id="IPR050979">
    <property type="entry name" value="LD-transpeptidase"/>
</dbReference>
<dbReference type="GO" id="GO:0071972">
    <property type="term" value="F:peptidoglycan L,D-transpeptidase activity"/>
    <property type="evidence" value="ECO:0007669"/>
    <property type="project" value="TreeGrafter"/>
</dbReference>
<keyword evidence="8" id="KW-0812">Transmembrane</keyword>
<sequence>MSEKKNKSLRRQEDVRLLDEEVFEEFEDEEDFSESDNFSADDSFDDDDIDDDELYEDEDEEGKKKKKKVLRRRGKRRRQKKMKENKGKRSKKAWIIGGSIIGGLLVIYLGISAFFISHFYINTTINGKDFSGKTESDVVAYMKDQVEGYSLKIIEADNKTDEINGEAISMTYKKDDSVKDALKNQNPLLWIRALFSKSSAEVTINVDYNEDALSKAIGSIQAVKAEQTEPVSAYPKFDGESFKVEPEVYGSAVDMEILTKKIKEYITNFEPELNLLNEKCYKVPKYTTESKEVQKACDDMNKYCQASITYPMKENVVVDKALISTWVSADADMNVTFNEEAVRAWMRDFGKTYDTVGTTRTITSPTGKTVEVSGGTYGWSIDEEAETQNLIASIKNGEVVTREPAYEKTAASHAAQDWGTTYLEVDLSAQHMWYIVNGAIALETDVVTGLPDAKHATPAGVYSILYTEPDSKLIGEKDPETGKPIYETYVRYWMPFTYQGHGFHDADWQTAFGGSRYQSYGSHGCVNMPVDQAGALFNMLSAGTPVVLHY</sequence>
<dbReference type="InterPro" id="IPR022029">
    <property type="entry name" value="YoaR-like_PG-bd"/>
</dbReference>
<keyword evidence="8" id="KW-1133">Transmembrane helix</keyword>
<dbReference type="GO" id="GO:0005576">
    <property type="term" value="C:extracellular region"/>
    <property type="evidence" value="ECO:0007669"/>
    <property type="project" value="TreeGrafter"/>
</dbReference>
<dbReference type="PROSITE" id="PS52029">
    <property type="entry name" value="LD_TPASE"/>
    <property type="match status" value="1"/>
</dbReference>
<dbReference type="GO" id="GO:0018104">
    <property type="term" value="P:peptidoglycan-protein cross-linking"/>
    <property type="evidence" value="ECO:0007669"/>
    <property type="project" value="TreeGrafter"/>
</dbReference>
<name>A0A174DRN6_9FIRM</name>
<dbReference type="EMBL" id="CYZO01000028">
    <property type="protein sequence ID" value="CUO26756.1"/>
    <property type="molecule type" value="Genomic_DNA"/>
</dbReference>
<feature type="domain" description="L,D-TPase catalytic" evidence="9">
    <location>
        <begin position="421"/>
        <end position="549"/>
    </location>
</feature>
<organism evidence="10 11">
    <name type="scientific">[Ruminococcus] torques</name>
    <dbReference type="NCBI Taxonomy" id="33039"/>
    <lineage>
        <taxon>Bacteria</taxon>
        <taxon>Bacillati</taxon>
        <taxon>Bacillota</taxon>
        <taxon>Clostridia</taxon>
        <taxon>Lachnospirales</taxon>
        <taxon>Lachnospiraceae</taxon>
        <taxon>Mediterraneibacter</taxon>
    </lineage>
</organism>
<evidence type="ECO:0000256" key="5">
    <source>
        <dbReference type="ARBA" id="ARBA00023316"/>
    </source>
</evidence>
<evidence type="ECO:0000256" key="8">
    <source>
        <dbReference type="SAM" id="Phobius"/>
    </source>
</evidence>
<dbReference type="SUPFAM" id="SSF143985">
    <property type="entry name" value="L,D-transpeptidase pre-catalytic domain-like"/>
    <property type="match status" value="1"/>
</dbReference>
<dbReference type="UniPathway" id="UPA00219"/>
<feature type="transmembrane region" description="Helical" evidence="8">
    <location>
        <begin position="93"/>
        <end position="121"/>
    </location>
</feature>
<keyword evidence="5 6" id="KW-0961">Cell wall biogenesis/degradation</keyword>
<dbReference type="InterPro" id="IPR005490">
    <property type="entry name" value="LD_TPept_cat_dom"/>
</dbReference>
<evidence type="ECO:0000313" key="11">
    <source>
        <dbReference type="Proteomes" id="UP000095787"/>
    </source>
</evidence>
<reference evidence="10 11" key="1">
    <citation type="submission" date="2015-09" db="EMBL/GenBank/DDBJ databases">
        <authorList>
            <consortium name="Pathogen Informatics"/>
        </authorList>
    </citation>
    <scope>NUCLEOTIDE SEQUENCE [LARGE SCALE GENOMIC DNA]</scope>
    <source>
        <strain evidence="10 11">2789STDY5834841</strain>
    </source>
</reference>
<accession>A0A174DRN6</accession>
<keyword evidence="8" id="KW-0472">Membrane</keyword>
<feature type="active site" description="Proton donor/acceptor" evidence="6">
    <location>
        <position position="504"/>
    </location>
</feature>
<keyword evidence="4 6" id="KW-0573">Peptidoglycan synthesis</keyword>
<dbReference type="Pfam" id="PF03734">
    <property type="entry name" value="YkuD"/>
    <property type="match status" value="1"/>
</dbReference>
<dbReference type="PANTHER" id="PTHR30582">
    <property type="entry name" value="L,D-TRANSPEPTIDASE"/>
    <property type="match status" value="1"/>
</dbReference>
<feature type="compositionally biased region" description="Acidic residues" evidence="7">
    <location>
        <begin position="42"/>
        <end position="60"/>
    </location>
</feature>
<feature type="compositionally biased region" description="Acidic residues" evidence="7">
    <location>
        <begin position="25"/>
        <end position="34"/>
    </location>
</feature>
<dbReference type="CDD" id="cd16913">
    <property type="entry name" value="YkuD_like"/>
    <property type="match status" value="1"/>
</dbReference>
<dbReference type="Pfam" id="PF12229">
    <property type="entry name" value="PG_binding_4"/>
    <property type="match status" value="2"/>
</dbReference>
<evidence type="ECO:0000259" key="9">
    <source>
        <dbReference type="PROSITE" id="PS52029"/>
    </source>
</evidence>
<evidence type="ECO:0000313" key="10">
    <source>
        <dbReference type="EMBL" id="CUO26756.1"/>
    </source>
</evidence>
<dbReference type="SUPFAM" id="SSF141523">
    <property type="entry name" value="L,D-transpeptidase catalytic domain-like"/>
    <property type="match status" value="1"/>
</dbReference>
<dbReference type="GO" id="GO:0071555">
    <property type="term" value="P:cell wall organization"/>
    <property type="evidence" value="ECO:0007669"/>
    <property type="project" value="UniProtKB-UniRule"/>
</dbReference>
<feature type="region of interest" description="Disordered" evidence="7">
    <location>
        <begin position="25"/>
        <end position="88"/>
    </location>
</feature>
<dbReference type="PANTHER" id="PTHR30582:SF33">
    <property type="entry name" value="EXPORTED PROTEIN"/>
    <property type="match status" value="1"/>
</dbReference>
<feature type="active site" description="Nucleophile" evidence="6">
    <location>
        <position position="525"/>
    </location>
</feature>
<proteinExistence type="predicted"/>
<evidence type="ECO:0000256" key="6">
    <source>
        <dbReference type="PROSITE-ProRule" id="PRU01373"/>
    </source>
</evidence>
<feature type="compositionally biased region" description="Basic residues" evidence="7">
    <location>
        <begin position="64"/>
        <end position="81"/>
    </location>
</feature>
<dbReference type="Gene3D" id="2.40.440.10">
    <property type="entry name" value="L,D-transpeptidase catalytic domain-like"/>
    <property type="match status" value="1"/>
</dbReference>